<gene>
    <name evidence="1" type="ORF">FHU29_000720</name>
</gene>
<proteinExistence type="predicted"/>
<dbReference type="Gene3D" id="3.50.50.60">
    <property type="entry name" value="FAD/NAD(P)-binding domain"/>
    <property type="match status" value="1"/>
</dbReference>
<dbReference type="PANTHER" id="PTHR42877:SF4">
    <property type="entry name" value="FAD_NAD(P)-BINDING DOMAIN-CONTAINING PROTEIN-RELATED"/>
    <property type="match status" value="1"/>
</dbReference>
<reference evidence="1 2" key="1">
    <citation type="submission" date="2020-08" db="EMBL/GenBank/DDBJ databases">
        <title>Sequencing the genomes of 1000 actinobacteria strains.</title>
        <authorList>
            <person name="Klenk H.-P."/>
        </authorList>
    </citation>
    <scope>NUCLEOTIDE SEQUENCE [LARGE SCALE GENOMIC DNA]</scope>
    <source>
        <strain evidence="1 2">DSM 45258</strain>
    </source>
</reference>
<accession>A0A839RJI6</accession>
<dbReference type="SUPFAM" id="SSF51905">
    <property type="entry name" value="FAD/NAD(P)-binding domain"/>
    <property type="match status" value="1"/>
</dbReference>
<dbReference type="InterPro" id="IPR051209">
    <property type="entry name" value="FAD-bind_Monooxygenase_sf"/>
</dbReference>
<dbReference type="Pfam" id="PF13450">
    <property type="entry name" value="NAD_binding_8"/>
    <property type="match status" value="1"/>
</dbReference>
<dbReference type="EMBL" id="JACHWS010000001">
    <property type="protein sequence ID" value="MBB3036286.1"/>
    <property type="molecule type" value="Genomic_DNA"/>
</dbReference>
<comment type="caution">
    <text evidence="1">The sequence shown here is derived from an EMBL/GenBank/DDBJ whole genome shotgun (WGS) entry which is preliminary data.</text>
</comment>
<dbReference type="AlphaFoldDB" id="A0A839RJI6"/>
<name>A0A839RJI6_9ACTN</name>
<protein>
    <submittedName>
        <fullName evidence="1">Cation diffusion facilitator CzcD-associated flavoprotein CzcO</fullName>
    </submittedName>
</protein>
<dbReference type="PRINTS" id="PR00419">
    <property type="entry name" value="ADXRDTASE"/>
</dbReference>
<organism evidence="1 2">
    <name type="scientific">Hoyosella altamirensis</name>
    <dbReference type="NCBI Taxonomy" id="616997"/>
    <lineage>
        <taxon>Bacteria</taxon>
        <taxon>Bacillati</taxon>
        <taxon>Actinomycetota</taxon>
        <taxon>Actinomycetes</taxon>
        <taxon>Mycobacteriales</taxon>
        <taxon>Hoyosellaceae</taxon>
        <taxon>Hoyosella</taxon>
    </lineage>
</organism>
<evidence type="ECO:0000313" key="2">
    <source>
        <dbReference type="Proteomes" id="UP000567922"/>
    </source>
</evidence>
<evidence type="ECO:0000313" key="1">
    <source>
        <dbReference type="EMBL" id="MBB3036286.1"/>
    </source>
</evidence>
<dbReference type="Proteomes" id="UP000567922">
    <property type="component" value="Unassembled WGS sequence"/>
</dbReference>
<dbReference type="InterPro" id="IPR036188">
    <property type="entry name" value="FAD/NAD-bd_sf"/>
</dbReference>
<keyword evidence="2" id="KW-1185">Reference proteome</keyword>
<sequence>MSDPEEFRVVVVGAGLAGVAAAIKLERAGIDDVVVLEKAERVGGTWRDNTYPGCGCDIPSNVYSFTFNPNPRWTSTFALQPDILDYIEDTAEKFGVYRKIGSVRK</sequence>
<dbReference type="PANTHER" id="PTHR42877">
    <property type="entry name" value="L-ORNITHINE N(5)-MONOOXYGENASE-RELATED"/>
    <property type="match status" value="1"/>
</dbReference>